<evidence type="ECO:0000256" key="1">
    <source>
        <dbReference type="SAM" id="MobiDB-lite"/>
    </source>
</evidence>
<proteinExistence type="predicted"/>
<accession>A0A4Q1BQM0</accession>
<organism evidence="3 4">
    <name type="scientific">Tremella mesenterica</name>
    <name type="common">Jelly fungus</name>
    <dbReference type="NCBI Taxonomy" id="5217"/>
    <lineage>
        <taxon>Eukaryota</taxon>
        <taxon>Fungi</taxon>
        <taxon>Dikarya</taxon>
        <taxon>Basidiomycota</taxon>
        <taxon>Agaricomycotina</taxon>
        <taxon>Tremellomycetes</taxon>
        <taxon>Tremellales</taxon>
        <taxon>Tremellaceae</taxon>
        <taxon>Tremella</taxon>
    </lineage>
</organism>
<keyword evidence="4" id="KW-1185">Reference proteome</keyword>
<dbReference type="OMA" id="TNVSDCP"/>
<dbReference type="VEuPathDB" id="FungiDB:TREMEDRAFT_74563"/>
<dbReference type="AlphaFoldDB" id="A0A4Q1BQM0"/>
<feature type="region of interest" description="Disordered" evidence="1">
    <location>
        <begin position="217"/>
        <end position="241"/>
    </location>
</feature>
<feature type="signal peptide" evidence="2">
    <location>
        <begin position="1"/>
        <end position="23"/>
    </location>
</feature>
<evidence type="ECO:0008006" key="5">
    <source>
        <dbReference type="Google" id="ProtNLM"/>
    </source>
</evidence>
<dbReference type="OrthoDB" id="2594947at2759"/>
<feature type="chain" id="PRO_5020298499" description="Extracellular membrane protein CFEM domain-containing protein" evidence="2">
    <location>
        <begin position="24"/>
        <end position="282"/>
    </location>
</feature>
<evidence type="ECO:0000256" key="2">
    <source>
        <dbReference type="SAM" id="SignalP"/>
    </source>
</evidence>
<keyword evidence="2" id="KW-0732">Signal</keyword>
<dbReference type="EMBL" id="SDIL01000021">
    <property type="protein sequence ID" value="RXK40223.1"/>
    <property type="molecule type" value="Genomic_DNA"/>
</dbReference>
<dbReference type="InParanoid" id="A0A4Q1BQM0"/>
<gene>
    <name evidence="3" type="ORF">M231_02497</name>
</gene>
<sequence length="282" mass="27647">MSTKMMIFAASALASAAMASAQAAPMWQYFPTACASDCSQTIESAYLCETQYTSSTTDQYACFCEAFPSDASGCATCLNSNNAAALANLLTSTVSACPQAEQQCFFECSFDTCASTDIACQCDGAYLENIYNCASCNTANNNTGTTQIADFNALQSSCAAQNYTGASDSFTTVPLASPTGEDAYSAPSLTATGGGEAATGDLTASGAATAQSSASSGTASASASATGSASTTSKASASKTSASATKSGASASASASGTSGAGMNFAPIGGCLALAGAVIALL</sequence>
<evidence type="ECO:0000313" key="4">
    <source>
        <dbReference type="Proteomes" id="UP000289152"/>
    </source>
</evidence>
<dbReference type="Proteomes" id="UP000289152">
    <property type="component" value="Unassembled WGS sequence"/>
</dbReference>
<reference evidence="3 4" key="1">
    <citation type="submission" date="2016-06" db="EMBL/GenBank/DDBJ databases">
        <title>Evolution of pathogenesis and genome organization in the Tremellales.</title>
        <authorList>
            <person name="Cuomo C."/>
            <person name="Litvintseva A."/>
            <person name="Heitman J."/>
            <person name="Chen Y."/>
            <person name="Sun S."/>
            <person name="Springer D."/>
            <person name="Dromer F."/>
            <person name="Young S."/>
            <person name="Zeng Q."/>
            <person name="Chapman S."/>
            <person name="Gujja S."/>
            <person name="Saif S."/>
            <person name="Birren B."/>
        </authorList>
    </citation>
    <scope>NUCLEOTIDE SEQUENCE [LARGE SCALE GENOMIC DNA]</scope>
    <source>
        <strain evidence="3 4">ATCC 28783</strain>
    </source>
</reference>
<dbReference type="STRING" id="5217.A0A4Q1BQM0"/>
<evidence type="ECO:0000313" key="3">
    <source>
        <dbReference type="EMBL" id="RXK40223.1"/>
    </source>
</evidence>
<name>A0A4Q1BQM0_TREME</name>
<comment type="caution">
    <text evidence="3">The sequence shown here is derived from an EMBL/GenBank/DDBJ whole genome shotgun (WGS) entry which is preliminary data.</text>
</comment>
<protein>
    <recommendedName>
        <fullName evidence="5">Extracellular membrane protein CFEM domain-containing protein</fullName>
    </recommendedName>
</protein>